<dbReference type="Proteomes" id="UP000308744">
    <property type="component" value="Unassembled WGS sequence"/>
</dbReference>
<dbReference type="AlphaFoldDB" id="A0A4V5TJL0"/>
<sequence>MNEIKRQLKMKIGDTTQQQRNVVHKIQLQNPTYSKKSKPLFPAIVSIAVFAATLIFVFSMISEKSKPITSANLPDSIPMIDPSNGEVIELDYQEYSVFLNYILENKYGKQEDVLSTLKYKPIKNEFSSSYLVTFDCGKAVCASAYLTLDSQTSTMAPLGEGIITSELIYSPNQDNVMFLLSNSEKTKQRIVVINFDSNGESRIPTLYHEYFSYYNWPITNIEWITNKKISVTVADIDDNTKELIEQWTQGTEKSTKGIEITLPY</sequence>
<protein>
    <submittedName>
        <fullName evidence="2">Uncharacterized protein</fullName>
    </submittedName>
</protein>
<reference evidence="2 3" key="1">
    <citation type="submission" date="2019-04" db="EMBL/GenBank/DDBJ databases">
        <title>Lysinibacillus genome sequencing.</title>
        <authorList>
            <person name="Dunlap C."/>
        </authorList>
    </citation>
    <scope>NUCLEOTIDE SEQUENCE [LARGE SCALE GENOMIC DNA]</scope>
    <source>
        <strain evidence="2 3">CCTCC AB 2010389</strain>
    </source>
</reference>
<proteinExistence type="predicted"/>
<dbReference type="RefSeq" id="WP_107896505.1">
    <property type="nucleotide sequence ID" value="NZ_PYWM01000021.1"/>
</dbReference>
<name>A0A4V5TJL0_9BACI</name>
<keyword evidence="1" id="KW-0812">Transmembrane</keyword>
<keyword evidence="1" id="KW-0472">Membrane</keyword>
<evidence type="ECO:0000256" key="1">
    <source>
        <dbReference type="SAM" id="Phobius"/>
    </source>
</evidence>
<feature type="transmembrane region" description="Helical" evidence="1">
    <location>
        <begin position="40"/>
        <end position="61"/>
    </location>
</feature>
<comment type="caution">
    <text evidence="2">The sequence shown here is derived from an EMBL/GenBank/DDBJ whole genome shotgun (WGS) entry which is preliminary data.</text>
</comment>
<evidence type="ECO:0000313" key="3">
    <source>
        <dbReference type="Proteomes" id="UP000308744"/>
    </source>
</evidence>
<evidence type="ECO:0000313" key="2">
    <source>
        <dbReference type="EMBL" id="TKI60053.1"/>
    </source>
</evidence>
<organism evidence="2 3">
    <name type="scientific">Lysinibacillus mangiferihumi</name>
    <dbReference type="NCBI Taxonomy" id="1130819"/>
    <lineage>
        <taxon>Bacteria</taxon>
        <taxon>Bacillati</taxon>
        <taxon>Bacillota</taxon>
        <taxon>Bacilli</taxon>
        <taxon>Bacillales</taxon>
        <taxon>Bacillaceae</taxon>
        <taxon>Lysinibacillus</taxon>
    </lineage>
</organism>
<keyword evidence="1" id="KW-1133">Transmembrane helix</keyword>
<dbReference type="EMBL" id="SZPU01000085">
    <property type="protein sequence ID" value="TKI60053.1"/>
    <property type="molecule type" value="Genomic_DNA"/>
</dbReference>
<keyword evidence="3" id="KW-1185">Reference proteome</keyword>
<accession>A0A4V5TJL0</accession>
<gene>
    <name evidence="2" type="ORF">FC756_19705</name>
</gene>